<dbReference type="InterPro" id="IPR050140">
    <property type="entry name" value="SRY-related_HMG-box_TF-like"/>
</dbReference>
<evidence type="ECO:0000256" key="3">
    <source>
        <dbReference type="PROSITE-ProRule" id="PRU00267"/>
    </source>
</evidence>
<keyword evidence="2" id="KW-0804">Transcription</keyword>
<dbReference type="InterPro" id="IPR009071">
    <property type="entry name" value="HMG_box_dom"/>
</dbReference>
<comment type="caution">
    <text evidence="6">The sequence shown here is derived from an EMBL/GenBank/DDBJ whole genome shotgun (WGS) entry which is preliminary data.</text>
</comment>
<dbReference type="GO" id="GO:0030154">
    <property type="term" value="P:cell differentiation"/>
    <property type="evidence" value="ECO:0007669"/>
    <property type="project" value="TreeGrafter"/>
</dbReference>
<feature type="region of interest" description="Disordered" evidence="4">
    <location>
        <begin position="84"/>
        <end position="123"/>
    </location>
</feature>
<dbReference type="SMART" id="SM00398">
    <property type="entry name" value="HMG"/>
    <property type="match status" value="1"/>
</dbReference>
<feature type="region of interest" description="Disordered" evidence="4">
    <location>
        <begin position="156"/>
        <end position="209"/>
    </location>
</feature>
<keyword evidence="7" id="KW-1185">Reference proteome</keyword>
<feature type="compositionally biased region" description="Basic and acidic residues" evidence="4">
    <location>
        <begin position="284"/>
        <end position="295"/>
    </location>
</feature>
<dbReference type="InterPro" id="IPR036910">
    <property type="entry name" value="HMG_box_dom_sf"/>
</dbReference>
<gene>
    <name evidence="6" type="ORF">O181_000188</name>
</gene>
<dbReference type="PANTHER" id="PTHR10270:SF161">
    <property type="entry name" value="SEX-DETERMINING REGION Y PROTEIN"/>
    <property type="match status" value="1"/>
</dbReference>
<feature type="DNA-binding region" description="HMG box" evidence="3">
    <location>
        <begin position="204"/>
        <end position="272"/>
    </location>
</feature>
<dbReference type="PROSITE" id="PS50118">
    <property type="entry name" value="HMG_BOX_2"/>
    <property type="match status" value="1"/>
</dbReference>
<dbReference type="EMBL" id="AVOT02000020">
    <property type="protein sequence ID" value="MBW0460473.1"/>
    <property type="molecule type" value="Genomic_DNA"/>
</dbReference>
<evidence type="ECO:0000256" key="4">
    <source>
        <dbReference type="SAM" id="MobiDB-lite"/>
    </source>
</evidence>
<keyword evidence="1 3" id="KW-0238">DNA-binding</keyword>
<protein>
    <recommendedName>
        <fullName evidence="5">HMG box domain-containing protein</fullName>
    </recommendedName>
</protein>
<keyword evidence="3" id="KW-0539">Nucleus</keyword>
<proteinExistence type="predicted"/>
<feature type="compositionally biased region" description="Basic residues" evidence="4">
    <location>
        <begin position="268"/>
        <end position="280"/>
    </location>
</feature>
<evidence type="ECO:0000259" key="5">
    <source>
        <dbReference type="PROSITE" id="PS50118"/>
    </source>
</evidence>
<dbReference type="GO" id="GO:0001228">
    <property type="term" value="F:DNA-binding transcription activator activity, RNA polymerase II-specific"/>
    <property type="evidence" value="ECO:0007669"/>
    <property type="project" value="TreeGrafter"/>
</dbReference>
<dbReference type="GO" id="GO:0005634">
    <property type="term" value="C:nucleus"/>
    <property type="evidence" value="ECO:0007669"/>
    <property type="project" value="UniProtKB-UniRule"/>
</dbReference>
<dbReference type="SUPFAM" id="SSF47095">
    <property type="entry name" value="HMG-box"/>
    <property type="match status" value="1"/>
</dbReference>
<dbReference type="GO" id="GO:0000978">
    <property type="term" value="F:RNA polymerase II cis-regulatory region sequence-specific DNA binding"/>
    <property type="evidence" value="ECO:0007669"/>
    <property type="project" value="TreeGrafter"/>
</dbReference>
<dbReference type="Gene3D" id="1.10.30.10">
    <property type="entry name" value="High mobility group box domain"/>
    <property type="match status" value="1"/>
</dbReference>
<feature type="region of interest" description="Disordered" evidence="4">
    <location>
        <begin position="268"/>
        <end position="338"/>
    </location>
</feature>
<dbReference type="Proteomes" id="UP000765509">
    <property type="component" value="Unassembled WGS sequence"/>
</dbReference>
<feature type="compositionally biased region" description="Acidic residues" evidence="4">
    <location>
        <begin position="96"/>
        <end position="106"/>
    </location>
</feature>
<dbReference type="AlphaFoldDB" id="A0A9Q3B840"/>
<dbReference type="CDD" id="cd01389">
    <property type="entry name" value="HMG-box_ROX1-like"/>
    <property type="match status" value="1"/>
</dbReference>
<evidence type="ECO:0000256" key="2">
    <source>
        <dbReference type="ARBA" id="ARBA00023163"/>
    </source>
</evidence>
<sequence length="585" mass="65469">MTELLPQAALKIPHGEDSTLIERLFSSTLSVGVPSIHNSPLLRPLSSPPRLPIHAGLQVNEQARAEAARTIDDQLLDQLLDHDTTHPDLNLNANVEDYDPLFDGDEYSPPAENPTASSCLDGQMGKDVDVTALSFDSAKFEPSNLDFPLPLPLLPTPPSASNASHQERLPSAEVDTPNATKILEIQAKEETITNKKEDNDEERLPRPPNSWILYRSDKIIQMRALNHGLAQSVLSKEIAARWHNEDPEVKKEYEKKAEIIKAEHAIKYPHYKYNPRRKKQAQNNKEHDQTPEAKARKPRKSSKTSSIEGSEPKAKKQRLSAQMTNPNGKPENRDLGGISNASLMSSSLEADLFNSYPLLGQLAASQEFKARYEDSSLEAIRDQASSHKQFPNLSTQDSITPVSGGGFEDLLTQEKDHQGLYPSGNNLDDTLQSQESERLDLIRLDPQLRFENATINSEFTTWLPTQSSLSRPEHNSSLQHVNFFPQDIAMRGSPEMDGQSRLDNTWLTSSSITHDSSNRMEDIPWYSSMNFNPQSSQMLELSDYSLNPTFTLSTTNFLFELPSSPLASFSDAIRPNPRHSPNFNF</sequence>
<evidence type="ECO:0000313" key="6">
    <source>
        <dbReference type="EMBL" id="MBW0460473.1"/>
    </source>
</evidence>
<accession>A0A9Q3B840</accession>
<feature type="domain" description="HMG box" evidence="5">
    <location>
        <begin position="204"/>
        <end position="272"/>
    </location>
</feature>
<dbReference type="OrthoDB" id="2497274at2759"/>
<name>A0A9Q3B840_9BASI</name>
<organism evidence="6 7">
    <name type="scientific">Austropuccinia psidii MF-1</name>
    <dbReference type="NCBI Taxonomy" id="1389203"/>
    <lineage>
        <taxon>Eukaryota</taxon>
        <taxon>Fungi</taxon>
        <taxon>Dikarya</taxon>
        <taxon>Basidiomycota</taxon>
        <taxon>Pucciniomycotina</taxon>
        <taxon>Pucciniomycetes</taxon>
        <taxon>Pucciniales</taxon>
        <taxon>Sphaerophragmiaceae</taxon>
        <taxon>Austropuccinia</taxon>
    </lineage>
</organism>
<dbReference type="PANTHER" id="PTHR10270">
    <property type="entry name" value="SOX TRANSCRIPTION FACTOR"/>
    <property type="match status" value="1"/>
</dbReference>
<reference evidence="6" key="1">
    <citation type="submission" date="2021-03" db="EMBL/GenBank/DDBJ databases">
        <title>Draft genome sequence of rust myrtle Austropuccinia psidii MF-1, a brazilian biotype.</title>
        <authorList>
            <person name="Quecine M.C."/>
            <person name="Pachon D.M.R."/>
            <person name="Bonatelli M.L."/>
            <person name="Correr F.H."/>
            <person name="Franceschini L.M."/>
            <person name="Leite T.F."/>
            <person name="Margarido G.R.A."/>
            <person name="Almeida C.A."/>
            <person name="Ferrarezi J.A."/>
            <person name="Labate C.A."/>
        </authorList>
    </citation>
    <scope>NUCLEOTIDE SEQUENCE</scope>
    <source>
        <strain evidence="6">MF-1</strain>
    </source>
</reference>
<feature type="compositionally biased region" description="Basic and acidic residues" evidence="4">
    <location>
        <begin position="186"/>
        <end position="205"/>
    </location>
</feature>
<evidence type="ECO:0000256" key="1">
    <source>
        <dbReference type="ARBA" id="ARBA00023125"/>
    </source>
</evidence>
<dbReference type="Pfam" id="PF00505">
    <property type="entry name" value="HMG_box"/>
    <property type="match status" value="1"/>
</dbReference>
<evidence type="ECO:0000313" key="7">
    <source>
        <dbReference type="Proteomes" id="UP000765509"/>
    </source>
</evidence>